<proteinExistence type="predicted"/>
<feature type="signal peptide" evidence="1">
    <location>
        <begin position="1"/>
        <end position="18"/>
    </location>
</feature>
<evidence type="ECO:0000313" key="3">
    <source>
        <dbReference type="Proteomes" id="UP000005206"/>
    </source>
</evidence>
<accession>C7YYI1</accession>
<keyword evidence="3" id="KW-1185">Reference proteome</keyword>
<dbReference type="RefSeq" id="XP_003048906.1">
    <property type="nucleotide sequence ID" value="XM_003048860.1"/>
</dbReference>
<dbReference type="InParanoid" id="C7YYI1"/>
<dbReference type="EMBL" id="GG698903">
    <property type="protein sequence ID" value="EEU43193.1"/>
    <property type="molecule type" value="Genomic_DNA"/>
</dbReference>
<reference evidence="2 3" key="1">
    <citation type="journal article" date="2009" name="PLoS Genet.">
        <title>The genome of Nectria haematococca: contribution of supernumerary chromosomes to gene expansion.</title>
        <authorList>
            <person name="Coleman J.J."/>
            <person name="Rounsley S.D."/>
            <person name="Rodriguez-Carres M."/>
            <person name="Kuo A."/>
            <person name="Wasmann C.C."/>
            <person name="Grimwood J."/>
            <person name="Schmutz J."/>
            <person name="Taga M."/>
            <person name="White G.J."/>
            <person name="Zhou S."/>
            <person name="Schwartz D.C."/>
            <person name="Freitag M."/>
            <person name="Ma L.J."/>
            <person name="Danchin E.G."/>
            <person name="Henrissat B."/>
            <person name="Coutinho P.M."/>
            <person name="Nelson D.R."/>
            <person name="Straney D."/>
            <person name="Napoli C.A."/>
            <person name="Barker B.M."/>
            <person name="Gribskov M."/>
            <person name="Rep M."/>
            <person name="Kroken S."/>
            <person name="Molnar I."/>
            <person name="Rensing C."/>
            <person name="Kennell J.C."/>
            <person name="Zamora J."/>
            <person name="Farman M.L."/>
            <person name="Selker E.U."/>
            <person name="Salamov A."/>
            <person name="Shapiro H."/>
            <person name="Pangilinan J."/>
            <person name="Lindquist E."/>
            <person name="Lamers C."/>
            <person name="Grigoriev I.V."/>
            <person name="Geiser D.M."/>
            <person name="Covert S.F."/>
            <person name="Temporini E."/>
            <person name="Vanetten H.D."/>
        </authorList>
    </citation>
    <scope>NUCLEOTIDE SEQUENCE [LARGE SCALE GENOMIC DNA]</scope>
    <source>
        <strain evidence="3">ATCC MYA-4622 / CBS 123669 / FGSC 9596 / NRRL 45880 / 77-13-4</strain>
    </source>
</reference>
<dbReference type="AlphaFoldDB" id="C7YYI1"/>
<dbReference type="Proteomes" id="UP000005206">
    <property type="component" value="Chromosome 8"/>
</dbReference>
<keyword evidence="1" id="KW-0732">Signal</keyword>
<dbReference type="KEGG" id="nhe:NECHADRAFT_83698"/>
<name>C7YYI1_FUSV7</name>
<dbReference type="HOGENOM" id="CLU_1384483_0_0_1"/>
<protein>
    <submittedName>
        <fullName evidence="2">Uncharacterized protein</fullName>
    </submittedName>
</protein>
<evidence type="ECO:0000313" key="2">
    <source>
        <dbReference type="EMBL" id="EEU43193.1"/>
    </source>
</evidence>
<dbReference type="GeneID" id="9665494"/>
<evidence type="ECO:0000256" key="1">
    <source>
        <dbReference type="SAM" id="SignalP"/>
    </source>
</evidence>
<dbReference type="OrthoDB" id="5010985at2759"/>
<gene>
    <name evidence="2" type="ORF">NECHADRAFT_83698</name>
</gene>
<sequence length="197" mass="22762">MKWYSLLSASFLLGTVIAADPVHQVPEPITYRLIVTANGTIKDIDDIYLSSDEEGTVGIFGTDREPILIHDTKPGKKSGQFYFDTRPGDELFHGLTLLRWQGVMNLKDTLHPHRFRIRNDTGTQYLPDRYSWNEFWFTEGENGMKELFWGAKGDHPGWVAVPLIDATYIIKWYDETSSYMVAKPWEPVKIYLQPFEL</sequence>
<dbReference type="VEuPathDB" id="FungiDB:NECHADRAFT_83698"/>
<organism evidence="2 3">
    <name type="scientific">Fusarium vanettenii (strain ATCC MYA-4622 / CBS 123669 / FGSC 9596 / NRRL 45880 / 77-13-4)</name>
    <name type="common">Fusarium solani subsp. pisi</name>
    <dbReference type="NCBI Taxonomy" id="660122"/>
    <lineage>
        <taxon>Eukaryota</taxon>
        <taxon>Fungi</taxon>
        <taxon>Dikarya</taxon>
        <taxon>Ascomycota</taxon>
        <taxon>Pezizomycotina</taxon>
        <taxon>Sordariomycetes</taxon>
        <taxon>Hypocreomycetidae</taxon>
        <taxon>Hypocreales</taxon>
        <taxon>Nectriaceae</taxon>
        <taxon>Fusarium</taxon>
        <taxon>Fusarium solani species complex</taxon>
        <taxon>Fusarium vanettenii</taxon>
    </lineage>
</organism>
<feature type="chain" id="PRO_5002988676" evidence="1">
    <location>
        <begin position="19"/>
        <end position="197"/>
    </location>
</feature>